<organism evidence="1 2">
    <name type="scientific">Aspergillus steynii IBT 23096</name>
    <dbReference type="NCBI Taxonomy" id="1392250"/>
    <lineage>
        <taxon>Eukaryota</taxon>
        <taxon>Fungi</taxon>
        <taxon>Dikarya</taxon>
        <taxon>Ascomycota</taxon>
        <taxon>Pezizomycotina</taxon>
        <taxon>Eurotiomycetes</taxon>
        <taxon>Eurotiomycetidae</taxon>
        <taxon>Eurotiales</taxon>
        <taxon>Aspergillaceae</taxon>
        <taxon>Aspergillus</taxon>
        <taxon>Aspergillus subgen. Circumdati</taxon>
    </lineage>
</organism>
<accession>A0A2I2FRC7</accession>
<dbReference type="VEuPathDB" id="FungiDB:P170DRAFT_369818"/>
<dbReference type="GeneID" id="36552630"/>
<sequence length="240" mass="26964">MADFSFRGQSLDNDLVGSISSLLNDAGIPNLLWGNYLLTIYGVPTIVDGVSFIVPDALIEPGLSTLLHSGFLPCTPSFECPHSNDAKGFSTNAHLHINEELVISLYGKSDMLWELPDFDIATQNTDIMSASDPQLPPTILGRGQGRFPSHLSAVRIPSAVRYCEAILFLLCRDYGHLREYYWMAMLTYLMEYVDGTDILREESLREEYTPFYGAIIQGDPDMWLHLDTLRDGLIRRQAIR</sequence>
<protein>
    <recommendedName>
        <fullName evidence="3">Thioredoxin reductase</fullName>
    </recommendedName>
</protein>
<evidence type="ECO:0008006" key="3">
    <source>
        <dbReference type="Google" id="ProtNLM"/>
    </source>
</evidence>
<proteinExistence type="predicted"/>
<gene>
    <name evidence="1" type="ORF">P170DRAFT_369818</name>
</gene>
<evidence type="ECO:0000313" key="2">
    <source>
        <dbReference type="Proteomes" id="UP000234275"/>
    </source>
</evidence>
<dbReference type="OrthoDB" id="4499271at2759"/>
<evidence type="ECO:0000313" key="1">
    <source>
        <dbReference type="EMBL" id="PLB43194.1"/>
    </source>
</evidence>
<name>A0A2I2FRC7_9EURO</name>
<reference evidence="1 2" key="1">
    <citation type="submission" date="2016-12" db="EMBL/GenBank/DDBJ databases">
        <title>The genomes of Aspergillus section Nigri reveals drivers in fungal speciation.</title>
        <authorList>
            <consortium name="DOE Joint Genome Institute"/>
            <person name="Vesth T.C."/>
            <person name="Nybo J."/>
            <person name="Theobald S."/>
            <person name="Brandl J."/>
            <person name="Frisvad J.C."/>
            <person name="Nielsen K.F."/>
            <person name="Lyhne E.K."/>
            <person name="Kogle M.E."/>
            <person name="Kuo A."/>
            <person name="Riley R."/>
            <person name="Clum A."/>
            <person name="Nolan M."/>
            <person name="Lipzen A."/>
            <person name="Salamov A."/>
            <person name="Henrissat B."/>
            <person name="Wiebenga A."/>
            <person name="De Vries R.P."/>
            <person name="Grigoriev I.V."/>
            <person name="Mortensen U.H."/>
            <person name="Andersen M.R."/>
            <person name="Baker S.E."/>
        </authorList>
    </citation>
    <scope>NUCLEOTIDE SEQUENCE [LARGE SCALE GENOMIC DNA]</scope>
    <source>
        <strain evidence="1 2">IBT 23096</strain>
    </source>
</reference>
<dbReference type="RefSeq" id="XP_024698496.1">
    <property type="nucleotide sequence ID" value="XM_024844930.1"/>
</dbReference>
<dbReference type="AlphaFoldDB" id="A0A2I2FRC7"/>
<comment type="caution">
    <text evidence="1">The sequence shown here is derived from an EMBL/GenBank/DDBJ whole genome shotgun (WGS) entry which is preliminary data.</text>
</comment>
<dbReference type="EMBL" id="MSFO01000011">
    <property type="protein sequence ID" value="PLB43194.1"/>
    <property type="molecule type" value="Genomic_DNA"/>
</dbReference>
<dbReference type="Proteomes" id="UP000234275">
    <property type="component" value="Unassembled WGS sequence"/>
</dbReference>
<keyword evidence="2" id="KW-1185">Reference proteome</keyword>